<gene>
    <name evidence="5" type="ORF">BV898_14907</name>
</gene>
<protein>
    <recommendedName>
        <fullName evidence="2">Metalloendopeptidase</fullName>
        <ecNumber evidence="2">3.4.24.-</ecNumber>
    </recommendedName>
</protein>
<feature type="domain" description="Peptidase M12A" evidence="4">
    <location>
        <begin position="36"/>
        <end position="220"/>
    </location>
</feature>
<organism evidence="5 6">
    <name type="scientific">Hypsibius exemplaris</name>
    <name type="common">Freshwater tardigrade</name>
    <dbReference type="NCBI Taxonomy" id="2072580"/>
    <lineage>
        <taxon>Eukaryota</taxon>
        <taxon>Metazoa</taxon>
        <taxon>Ecdysozoa</taxon>
        <taxon>Tardigrada</taxon>
        <taxon>Eutardigrada</taxon>
        <taxon>Parachela</taxon>
        <taxon>Hypsibioidea</taxon>
        <taxon>Hypsibiidae</taxon>
        <taxon>Hypsibius</taxon>
    </lineage>
</organism>
<dbReference type="GO" id="GO:0017147">
    <property type="term" value="F:Wnt-protein binding"/>
    <property type="evidence" value="ECO:0007669"/>
    <property type="project" value="TreeGrafter"/>
</dbReference>
<dbReference type="SUPFAM" id="SSF55486">
    <property type="entry name" value="Metalloproteases ('zincins'), catalytic domain"/>
    <property type="match status" value="1"/>
</dbReference>
<dbReference type="Gene3D" id="2.90.10.10">
    <property type="entry name" value="Bulb-type lectin domain"/>
    <property type="match status" value="3"/>
</dbReference>
<dbReference type="InterPro" id="IPR034035">
    <property type="entry name" value="Astacin-like_dom"/>
</dbReference>
<evidence type="ECO:0000313" key="5">
    <source>
        <dbReference type="EMBL" id="OWA50388.1"/>
    </source>
</evidence>
<dbReference type="CDD" id="cd04280">
    <property type="entry name" value="ZnMc_astacin_like"/>
    <property type="match status" value="1"/>
</dbReference>
<dbReference type="GO" id="GO:0008270">
    <property type="term" value="F:zinc ion binding"/>
    <property type="evidence" value="ECO:0007669"/>
    <property type="project" value="InterPro"/>
</dbReference>
<dbReference type="GO" id="GO:0004222">
    <property type="term" value="F:metalloendopeptidase activity"/>
    <property type="evidence" value="ECO:0007669"/>
    <property type="project" value="UniProtKB-UniRule"/>
</dbReference>
<dbReference type="SMART" id="SM00135">
    <property type="entry name" value="LY"/>
    <property type="match status" value="4"/>
</dbReference>
<dbReference type="InterPro" id="IPR001506">
    <property type="entry name" value="Peptidase_M12A"/>
</dbReference>
<dbReference type="PRINTS" id="PR00480">
    <property type="entry name" value="ASTACIN"/>
</dbReference>
<dbReference type="Gene3D" id="3.40.390.10">
    <property type="entry name" value="Collagenase (Catalytic Domain)"/>
    <property type="match status" value="1"/>
</dbReference>
<reference evidence="6" key="1">
    <citation type="submission" date="2017-01" db="EMBL/GenBank/DDBJ databases">
        <title>Comparative genomics of anhydrobiosis in the tardigrade Hypsibius dujardini.</title>
        <authorList>
            <person name="Yoshida Y."/>
            <person name="Koutsovoulos G."/>
            <person name="Laetsch D."/>
            <person name="Stevens L."/>
            <person name="Kumar S."/>
            <person name="Horikawa D."/>
            <person name="Ishino K."/>
            <person name="Komine S."/>
            <person name="Tomita M."/>
            <person name="Blaxter M."/>
            <person name="Arakawa K."/>
        </authorList>
    </citation>
    <scope>NUCLEOTIDE SEQUENCE [LARGE SCALE GENOMIC DNA]</scope>
    <source>
        <strain evidence="6">Z151</strain>
    </source>
</reference>
<dbReference type="AlphaFoldDB" id="A0A9X6RJQ9"/>
<dbReference type="EC" id="3.4.24.-" evidence="2"/>
<dbReference type="SUPFAM" id="SSF51110">
    <property type="entry name" value="alpha-D-mannose-specific plant lectins"/>
    <property type="match status" value="1"/>
</dbReference>
<dbReference type="SUPFAM" id="SSF63825">
    <property type="entry name" value="YWTD domain"/>
    <property type="match status" value="1"/>
</dbReference>
<dbReference type="OrthoDB" id="1884773at2759"/>
<sequence length="797" mass="88281">MDRQRSNILFQPDGVDSYPGLFLCQNSAQDVKPDKNGIMDEAYRWPGGVVPYQFSTELSASQRLAIRQAMNEMENGTCVKFVQRNAQDFIHIAQLFGRGCSSYVGRQNRGGQLLNLESGCWTKGTIQHELMHALANIQRGEEENFHSWDNNTITAFGLPYDFESILHYRSNIFARRHPVSGDTVGPTIKLRPKYKDKTFGLQLGLSSTDKRKINLMYKCHRSQLESGNSLKVGDALWSPDKNVKLSMESNGNMVLYRQCDGRAIWSTNMSYEDQTFTPTSVTMQADGNLAMYLPQTLFLVWSTDTRKPQFSGAGLKVLDGGYFCLFKNNECLWTSGGVNLCTFVPTPNFQGAKVILQNSRMLLRNQSLTSSNGTCIITLQQDGDLILQRSCDNREMWSVRHGLGRAHNLGYQKHASMDKLEMHEDGNLQLHLMNGERKALHSFVAGGRGADLRLSDDCQLCIFKDGVCHWRSYLLSHIIPKCSVRSELGERRTTTEPHKTSGFLVFGQGPSLWSLPVEDRGDTKQLTDNSGENHCAVAVDCLNHHLYWTNPQTGIRRSRYDGSDNHLVVTKAGIFRGLAVDFVSGNLFWVQDNAILVAKISHLEAGHKTIISHTGFNIDSALAVHPSRGSIYWSHSLTTIETASMDGSYRKVWVTGVWAASLALDYEANDLYWADHNTGNIERISLNGGGKRIVSAQGNTGKHSIGISLSEGRVYWMSYSPIGTVNSITKSGLAMKQHSLPAGRSGGSFGIVFVPEQCPKLNNACSVSNGGCPFICLPLPGNIKICVCPDGNSSCAS</sequence>
<dbReference type="InterPro" id="IPR024079">
    <property type="entry name" value="MetalloPept_cat_dom_sf"/>
</dbReference>
<dbReference type="InterPro" id="IPR000033">
    <property type="entry name" value="LDLR_classB_rpt"/>
</dbReference>
<dbReference type="Proteomes" id="UP000192578">
    <property type="component" value="Unassembled WGS sequence"/>
</dbReference>
<dbReference type="Pfam" id="PF01400">
    <property type="entry name" value="Astacin"/>
    <property type="match status" value="2"/>
</dbReference>
<name>A0A9X6RJQ9_HYPEX</name>
<comment type="caution">
    <text evidence="1">Lacks conserved residue(s) required for the propagation of feature annotation.</text>
</comment>
<keyword evidence="2" id="KW-0645">Protease</keyword>
<dbReference type="PANTHER" id="PTHR46513:SF13">
    <property type="entry name" value="EGF-LIKE DOMAIN-CONTAINING PROTEIN"/>
    <property type="match status" value="1"/>
</dbReference>
<dbReference type="GO" id="GO:0042813">
    <property type="term" value="F:Wnt receptor activity"/>
    <property type="evidence" value="ECO:0007669"/>
    <property type="project" value="TreeGrafter"/>
</dbReference>
<feature type="domain" description="Bulb-type lectin" evidence="3">
    <location>
        <begin position="221"/>
        <end position="338"/>
    </location>
</feature>
<dbReference type="InterPro" id="IPR050778">
    <property type="entry name" value="Cueball_EGF_LRP_Nidogen"/>
</dbReference>
<accession>A0A9X6RJQ9</accession>
<keyword evidence="6" id="KW-1185">Reference proteome</keyword>
<keyword evidence="2" id="KW-0378">Hydrolase</keyword>
<dbReference type="EMBL" id="MTYJ01000191">
    <property type="protein sequence ID" value="OWA50388.1"/>
    <property type="molecule type" value="Genomic_DNA"/>
</dbReference>
<evidence type="ECO:0000256" key="2">
    <source>
        <dbReference type="RuleBase" id="RU361183"/>
    </source>
</evidence>
<dbReference type="PROSITE" id="PS50927">
    <property type="entry name" value="BULB_LECTIN"/>
    <property type="match status" value="1"/>
</dbReference>
<feature type="active site" evidence="1">
    <location>
        <position position="129"/>
    </location>
</feature>
<dbReference type="Gene3D" id="2.120.10.30">
    <property type="entry name" value="TolB, C-terminal domain"/>
    <property type="match status" value="1"/>
</dbReference>
<keyword evidence="2" id="KW-0862">Zinc</keyword>
<evidence type="ECO:0000313" key="6">
    <source>
        <dbReference type="Proteomes" id="UP000192578"/>
    </source>
</evidence>
<keyword evidence="2" id="KW-0482">Metalloprotease</keyword>
<comment type="caution">
    <text evidence="5">The sequence shown here is derived from an EMBL/GenBank/DDBJ whole genome shotgun (WGS) entry which is preliminary data.</text>
</comment>
<dbReference type="SMART" id="SM00235">
    <property type="entry name" value="ZnMc"/>
    <property type="match status" value="1"/>
</dbReference>
<evidence type="ECO:0000256" key="1">
    <source>
        <dbReference type="PROSITE-ProRule" id="PRU01211"/>
    </source>
</evidence>
<proteinExistence type="predicted"/>
<dbReference type="GO" id="GO:0006508">
    <property type="term" value="P:proteolysis"/>
    <property type="evidence" value="ECO:0007669"/>
    <property type="project" value="UniProtKB-KW"/>
</dbReference>
<dbReference type="InterPro" id="IPR011042">
    <property type="entry name" value="6-blade_b-propeller_TolB-like"/>
</dbReference>
<dbReference type="GO" id="GO:0005886">
    <property type="term" value="C:plasma membrane"/>
    <property type="evidence" value="ECO:0007669"/>
    <property type="project" value="TreeGrafter"/>
</dbReference>
<dbReference type="PROSITE" id="PS51864">
    <property type="entry name" value="ASTACIN"/>
    <property type="match status" value="1"/>
</dbReference>
<dbReference type="InterPro" id="IPR036426">
    <property type="entry name" value="Bulb-type_lectin_dom_sf"/>
</dbReference>
<evidence type="ECO:0000259" key="3">
    <source>
        <dbReference type="PROSITE" id="PS50927"/>
    </source>
</evidence>
<evidence type="ECO:0000259" key="4">
    <source>
        <dbReference type="PROSITE" id="PS51864"/>
    </source>
</evidence>
<comment type="cofactor">
    <cofactor evidence="2">
        <name>Zn(2+)</name>
        <dbReference type="ChEBI" id="CHEBI:29105"/>
    </cofactor>
    <text evidence="2">Binds 1 zinc ion per subunit.</text>
</comment>
<keyword evidence="2" id="KW-0479">Metal-binding</keyword>
<dbReference type="InterPro" id="IPR006026">
    <property type="entry name" value="Peptidase_Metallo"/>
</dbReference>
<dbReference type="GO" id="GO:0060070">
    <property type="term" value="P:canonical Wnt signaling pathway"/>
    <property type="evidence" value="ECO:0007669"/>
    <property type="project" value="TreeGrafter"/>
</dbReference>
<dbReference type="PANTHER" id="PTHR46513">
    <property type="entry name" value="VITELLOGENIN RECEPTOR-LIKE PROTEIN-RELATED-RELATED"/>
    <property type="match status" value="1"/>
</dbReference>
<dbReference type="InterPro" id="IPR001480">
    <property type="entry name" value="Bulb-type_lectin_dom"/>
</dbReference>